<evidence type="ECO:0000256" key="1">
    <source>
        <dbReference type="SAM" id="Phobius"/>
    </source>
</evidence>
<feature type="domain" description="DUF5643" evidence="3">
    <location>
        <begin position="226"/>
        <end position="343"/>
    </location>
</feature>
<keyword evidence="1" id="KW-1133">Transmembrane helix</keyword>
<protein>
    <recommendedName>
        <fullName evidence="6">DUF4179 domain-containing protein</fullName>
    </recommendedName>
</protein>
<dbReference type="Pfam" id="PF18705">
    <property type="entry name" value="DUF5643"/>
    <property type="match status" value="1"/>
</dbReference>
<gene>
    <name evidence="4" type="ORF">SAMN04488054_12015</name>
</gene>
<dbReference type="AlphaFoldDB" id="A0A1I4NS76"/>
<evidence type="ECO:0008006" key="6">
    <source>
        <dbReference type="Google" id="ProtNLM"/>
    </source>
</evidence>
<evidence type="ECO:0000259" key="3">
    <source>
        <dbReference type="Pfam" id="PF18705"/>
    </source>
</evidence>
<evidence type="ECO:0000259" key="2">
    <source>
        <dbReference type="Pfam" id="PF13786"/>
    </source>
</evidence>
<dbReference type="InterPro" id="IPR025436">
    <property type="entry name" value="DUF4179"/>
</dbReference>
<dbReference type="Gene3D" id="2.60.40.1630">
    <property type="entry name" value="bacillus anthracis domain"/>
    <property type="match status" value="1"/>
</dbReference>
<evidence type="ECO:0000313" key="5">
    <source>
        <dbReference type="Proteomes" id="UP000199668"/>
    </source>
</evidence>
<proteinExistence type="predicted"/>
<sequence length="369" mass="40173">MKNGPDKHNEMDFPKEEVFAAISKGMQKGKSRKENKQHTTIEKPPISKTVKGKILYMAGAAAVFIALFMGTAYFSPAFANAVSNIPVVGSIFSDNGRPGLEQASEKELTNAIGETQTIDGTTITIKEVLYDNSRLTISYFLESEDAIGEHYFSGDSFRYKINGEFPDGSSGGHQATTLSPTSRTGIMEFNIGNEAPDQFNFELFMEADNGKEWEFSFPVETIEGLKTFAVNHNQTTGNIDLHVSDMSISPSGISLNYKTVSPAPESGRIGRIPAQYLEFRITDRNGEEVTSYSGGSSGTKKNGSIHSTGNKLFDPIGEKVQQLTITPYLKLPSDGGGVKLEQDGNETALNGDMSELKNVEFAPFTVEIP</sequence>
<dbReference type="Pfam" id="PF13786">
    <property type="entry name" value="DUF4179"/>
    <property type="match status" value="1"/>
</dbReference>
<keyword evidence="1" id="KW-0812">Transmembrane</keyword>
<dbReference type="InterPro" id="IPR040680">
    <property type="entry name" value="DUF5643"/>
</dbReference>
<accession>A0A1I4NS76</accession>
<feature type="transmembrane region" description="Helical" evidence="1">
    <location>
        <begin position="54"/>
        <end position="74"/>
    </location>
</feature>
<keyword evidence="1" id="KW-0472">Membrane</keyword>
<dbReference type="Proteomes" id="UP000199668">
    <property type="component" value="Unassembled WGS sequence"/>
</dbReference>
<evidence type="ECO:0000313" key="4">
    <source>
        <dbReference type="EMBL" id="SFM18286.1"/>
    </source>
</evidence>
<dbReference type="EMBL" id="FOTY01000020">
    <property type="protein sequence ID" value="SFM18286.1"/>
    <property type="molecule type" value="Genomic_DNA"/>
</dbReference>
<dbReference type="Gene3D" id="2.60.40.1640">
    <property type="entry name" value="Conserved domain protein"/>
    <property type="match status" value="1"/>
</dbReference>
<reference evidence="4 5" key="1">
    <citation type="submission" date="2016-10" db="EMBL/GenBank/DDBJ databases">
        <authorList>
            <person name="de Groot N.N."/>
        </authorList>
    </citation>
    <scope>NUCLEOTIDE SEQUENCE [LARGE SCALE GENOMIC DNA]</scope>
    <source>
        <strain evidence="4 5">CGMCC 1.6134</strain>
    </source>
</reference>
<dbReference type="STRING" id="266892.SAMN04488054_12015"/>
<organism evidence="4 5">
    <name type="scientific">Salibacterium qingdaonense</name>
    <dbReference type="NCBI Taxonomy" id="266892"/>
    <lineage>
        <taxon>Bacteria</taxon>
        <taxon>Bacillati</taxon>
        <taxon>Bacillota</taxon>
        <taxon>Bacilli</taxon>
        <taxon>Bacillales</taxon>
        <taxon>Bacillaceae</taxon>
    </lineage>
</organism>
<feature type="domain" description="DUF4179" evidence="2">
    <location>
        <begin position="53"/>
        <end position="143"/>
    </location>
</feature>
<dbReference type="OrthoDB" id="2541898at2"/>
<name>A0A1I4NS76_9BACI</name>
<keyword evidence="5" id="KW-1185">Reference proteome</keyword>